<evidence type="ECO:0000313" key="5">
    <source>
        <dbReference type="Proteomes" id="UP000279259"/>
    </source>
</evidence>
<feature type="region of interest" description="Disordered" evidence="2">
    <location>
        <begin position="457"/>
        <end position="476"/>
    </location>
</feature>
<dbReference type="EMBL" id="RSCD01000014">
    <property type="protein sequence ID" value="RSH89238.1"/>
    <property type="molecule type" value="Genomic_DNA"/>
</dbReference>
<feature type="compositionally biased region" description="Basic residues" evidence="2">
    <location>
        <begin position="629"/>
        <end position="641"/>
    </location>
</feature>
<protein>
    <recommendedName>
        <fullName evidence="3">Vps72/YL1 C-terminal domain-containing protein</fullName>
    </recommendedName>
</protein>
<feature type="compositionally biased region" description="Acidic residues" evidence="2">
    <location>
        <begin position="542"/>
        <end position="569"/>
    </location>
</feature>
<dbReference type="STRING" id="1890683.A0A427YDT1"/>
<dbReference type="PANTHER" id="PTHR13275">
    <property type="entry name" value="YL-1 PROTEIN TRANSCRIPTION FACTOR-LIKE 1"/>
    <property type="match status" value="1"/>
</dbReference>
<evidence type="ECO:0000256" key="2">
    <source>
        <dbReference type="SAM" id="MobiDB-lite"/>
    </source>
</evidence>
<feature type="domain" description="Vps72/YL1 C-terminal" evidence="3">
    <location>
        <begin position="461"/>
        <end position="490"/>
    </location>
</feature>
<dbReference type="OrthoDB" id="78296at2759"/>
<dbReference type="Pfam" id="PF08265">
    <property type="entry name" value="YL1_C"/>
    <property type="match status" value="1"/>
</dbReference>
<dbReference type="GO" id="GO:0005634">
    <property type="term" value="C:nucleus"/>
    <property type="evidence" value="ECO:0007669"/>
    <property type="project" value="TreeGrafter"/>
</dbReference>
<feature type="region of interest" description="Disordered" evidence="2">
    <location>
        <begin position="622"/>
        <end position="641"/>
    </location>
</feature>
<feature type="region of interest" description="Disordered" evidence="2">
    <location>
        <begin position="80"/>
        <end position="100"/>
    </location>
</feature>
<dbReference type="InterPro" id="IPR013272">
    <property type="entry name" value="Vps72/YL1_C"/>
</dbReference>
<dbReference type="SMART" id="SM00993">
    <property type="entry name" value="YL1_C"/>
    <property type="match status" value="1"/>
</dbReference>
<dbReference type="Pfam" id="PF05764">
    <property type="entry name" value="YL1"/>
    <property type="match status" value="1"/>
</dbReference>
<feature type="region of interest" description="Disordered" evidence="2">
    <location>
        <begin position="542"/>
        <end position="611"/>
    </location>
</feature>
<comment type="similarity">
    <text evidence="1">Belongs to the VPS72/YL1 family.</text>
</comment>
<comment type="caution">
    <text evidence="4">The sequence shown here is derived from an EMBL/GenBank/DDBJ whole genome shotgun (WGS) entry which is preliminary data.</text>
</comment>
<organism evidence="4 5">
    <name type="scientific">Saitozyma podzolica</name>
    <dbReference type="NCBI Taxonomy" id="1890683"/>
    <lineage>
        <taxon>Eukaryota</taxon>
        <taxon>Fungi</taxon>
        <taxon>Dikarya</taxon>
        <taxon>Basidiomycota</taxon>
        <taxon>Agaricomycotina</taxon>
        <taxon>Tremellomycetes</taxon>
        <taxon>Tremellales</taxon>
        <taxon>Trimorphomycetaceae</taxon>
        <taxon>Saitozyma</taxon>
    </lineage>
</organism>
<keyword evidence="5" id="KW-1185">Reference proteome</keyword>
<accession>A0A427YDT1</accession>
<feature type="region of interest" description="Disordered" evidence="2">
    <location>
        <begin position="268"/>
        <end position="411"/>
    </location>
</feature>
<dbReference type="InterPro" id="IPR046757">
    <property type="entry name" value="YL1_N"/>
</dbReference>
<dbReference type="Proteomes" id="UP000279259">
    <property type="component" value="Unassembled WGS sequence"/>
</dbReference>
<name>A0A427YDT1_9TREE</name>
<proteinExistence type="inferred from homology"/>
<evidence type="ECO:0000259" key="3">
    <source>
        <dbReference type="SMART" id="SM00993"/>
    </source>
</evidence>
<gene>
    <name evidence="4" type="ORF">EHS25_002350</name>
</gene>
<evidence type="ECO:0000256" key="1">
    <source>
        <dbReference type="ARBA" id="ARBA00006832"/>
    </source>
</evidence>
<feature type="compositionally biased region" description="Low complexity" evidence="2">
    <location>
        <begin position="390"/>
        <end position="401"/>
    </location>
</feature>
<evidence type="ECO:0000313" key="4">
    <source>
        <dbReference type="EMBL" id="RSH89238.1"/>
    </source>
</evidence>
<sequence length="641" mass="70937">MADLETVTLGRSRRSTAGNRMRELLDKAHQEDEDELFAEVEDDEEFVAPLDQRDVFLDEFADTDDEVEIDEEEVEKEIRREERRKAKGKGKAAFIPLVPRPKTQVHPVELAASSPGASSSAVTLLDSSIDAATMAPSTLVLALRKQRREAKRLNRSEARRSTMRASTLRTEKDVIDREAAEKVNPNRKGRRAQHETGEIRMVHKMTQDELIAAALEEEERNKEELQKWLRKEEERRELRRVGRKRVRGPRWTWISRTVGKLVEVVNEEADGKPESHPNETLQPVATEEADSTEAGPEAESGTKTTTEDRETPVSLSAQASAEVVTATTPQEVVQDVPQPTHDADQPTEAALDKSPSAQARQDEEIVATITAPNGPDIAPTASPAPAEAVPKPISSPSATPAPILPPDEDTSTGQYMRNYLILSQVPGGLPAELKLILGDHVEWDGVQFIPARNRPINRRPPTCPFTGRPAKYRHPTTMIPYSNPQGYREIEALLANRYVWSDEGGCWMGGEEDVMAEGVDEVEGWREAVMGGWLAGEQLVEEVQEEEEVAEEPLPEPEPQPEPEPEVVEEIQAIPASKSKKRKAPAAEKSTKSAGKGKKRKPSMPAAAEEIDADVEVLETLEPIIQAKPKGKSKSKGKGKR</sequence>
<reference evidence="4 5" key="1">
    <citation type="submission" date="2018-11" db="EMBL/GenBank/DDBJ databases">
        <title>Genome sequence of Saitozyma podzolica DSM 27192.</title>
        <authorList>
            <person name="Aliyu H."/>
            <person name="Gorte O."/>
            <person name="Ochsenreither K."/>
        </authorList>
    </citation>
    <scope>NUCLEOTIDE SEQUENCE [LARGE SCALE GENOMIC DNA]</scope>
    <source>
        <strain evidence="4 5">DSM 27192</strain>
    </source>
</reference>
<dbReference type="AlphaFoldDB" id="A0A427YDT1"/>
<dbReference type="PANTHER" id="PTHR13275:SF4">
    <property type="entry name" value="VACUOLAR PROTEIN SORTING-ASSOCIATED PROTEIN 72 HOMOLOG"/>
    <property type="match status" value="1"/>
</dbReference>
<feature type="compositionally biased region" description="Polar residues" evidence="2">
    <location>
        <begin position="313"/>
        <end position="331"/>
    </location>
</feature>